<dbReference type="SUPFAM" id="SSF50341">
    <property type="entry name" value="CheW-like"/>
    <property type="match status" value="1"/>
</dbReference>
<organism evidence="2 3">
    <name type="scientific">Pseudoroseomonas cervicalis ATCC 49957</name>
    <dbReference type="NCBI Taxonomy" id="525371"/>
    <lineage>
        <taxon>Bacteria</taxon>
        <taxon>Pseudomonadati</taxon>
        <taxon>Pseudomonadota</taxon>
        <taxon>Alphaproteobacteria</taxon>
        <taxon>Acetobacterales</taxon>
        <taxon>Roseomonadaceae</taxon>
        <taxon>Roseomonas</taxon>
    </lineage>
</organism>
<evidence type="ECO:0000313" key="2">
    <source>
        <dbReference type="EMBL" id="EFH13503.1"/>
    </source>
</evidence>
<dbReference type="GO" id="GO:0006935">
    <property type="term" value="P:chemotaxis"/>
    <property type="evidence" value="ECO:0007669"/>
    <property type="project" value="InterPro"/>
</dbReference>
<dbReference type="EMBL" id="ADVL01000059">
    <property type="protein sequence ID" value="EFH13503.1"/>
    <property type="molecule type" value="Genomic_DNA"/>
</dbReference>
<feature type="domain" description="CheW-like" evidence="1">
    <location>
        <begin position="1"/>
        <end position="123"/>
    </location>
</feature>
<protein>
    <submittedName>
        <fullName evidence="2">CheW-like protein</fullName>
    </submittedName>
</protein>
<dbReference type="SMART" id="SM00260">
    <property type="entry name" value="CheW"/>
    <property type="match status" value="1"/>
</dbReference>
<dbReference type="Gene3D" id="2.40.50.180">
    <property type="entry name" value="CheA-289, Domain 4"/>
    <property type="match status" value="1"/>
</dbReference>
<dbReference type="InterPro" id="IPR002545">
    <property type="entry name" value="CheW-lke_dom"/>
</dbReference>
<dbReference type="HOGENOM" id="CLU_115721_0_0_5"/>
<dbReference type="InterPro" id="IPR036061">
    <property type="entry name" value="CheW-like_dom_sf"/>
</dbReference>
<evidence type="ECO:0000313" key="3">
    <source>
        <dbReference type="Proteomes" id="UP000005324"/>
    </source>
</evidence>
<dbReference type="PROSITE" id="PS50851">
    <property type="entry name" value="CHEW"/>
    <property type="match status" value="1"/>
</dbReference>
<proteinExistence type="predicted"/>
<name>D5RGU2_9PROT</name>
<reference evidence="2 3" key="1">
    <citation type="submission" date="2010-04" db="EMBL/GenBank/DDBJ databases">
        <authorList>
            <person name="Qin X."/>
            <person name="Bachman B."/>
            <person name="Battles P."/>
            <person name="Bell A."/>
            <person name="Bess C."/>
            <person name="Bickham C."/>
            <person name="Chaboub L."/>
            <person name="Chen D."/>
            <person name="Coyle M."/>
            <person name="Deiros D.R."/>
            <person name="Dinh H."/>
            <person name="Forbes L."/>
            <person name="Fowler G."/>
            <person name="Francisco L."/>
            <person name="Fu Q."/>
            <person name="Gubbala S."/>
            <person name="Hale W."/>
            <person name="Han Y."/>
            <person name="Hemphill L."/>
            <person name="Highlander S.K."/>
            <person name="Hirani K."/>
            <person name="Hogues M."/>
            <person name="Jackson L."/>
            <person name="Jakkamsetti A."/>
            <person name="Javaid M."/>
            <person name="Jiang H."/>
            <person name="Korchina V."/>
            <person name="Kovar C."/>
            <person name="Lara F."/>
            <person name="Lee S."/>
            <person name="Mata R."/>
            <person name="Mathew T."/>
            <person name="Moen C."/>
            <person name="Morales K."/>
            <person name="Munidasa M."/>
            <person name="Nazareth L."/>
            <person name="Ngo R."/>
            <person name="Nguyen L."/>
            <person name="Okwuonu G."/>
            <person name="Ongeri F."/>
            <person name="Patil S."/>
            <person name="Petrosino J."/>
            <person name="Pham C."/>
            <person name="Pham P."/>
            <person name="Pu L.-L."/>
            <person name="Puazo M."/>
            <person name="Raj R."/>
            <person name="Reid J."/>
            <person name="Rouhana J."/>
            <person name="Saada N."/>
            <person name="Shang Y."/>
            <person name="Simmons D."/>
            <person name="Thornton R."/>
            <person name="Warren J."/>
            <person name="Weissenberger G."/>
            <person name="Zhang J."/>
            <person name="Zhang L."/>
            <person name="Zhou C."/>
            <person name="Zhu D."/>
            <person name="Muzny D."/>
            <person name="Worley K."/>
            <person name="Gibbs R."/>
        </authorList>
    </citation>
    <scope>NUCLEOTIDE SEQUENCE [LARGE SCALE GENOMIC DNA]</scope>
    <source>
        <strain evidence="2 3">ATCC 49957</strain>
    </source>
</reference>
<dbReference type="AlphaFoldDB" id="D5RGU2"/>
<accession>D5RGU2</accession>
<dbReference type="Pfam" id="PF01584">
    <property type="entry name" value="CheW"/>
    <property type="match status" value="1"/>
</dbReference>
<dbReference type="GO" id="GO:0007165">
    <property type="term" value="P:signal transduction"/>
    <property type="evidence" value="ECO:0007669"/>
    <property type="project" value="InterPro"/>
</dbReference>
<sequence length="145" mass="15601">MQEVLPLPRLWRPPGLPRVMAGFLNLGGTALPVLDLARLFGLQEGAVAEQALYRHILLLPGQASGPLGLLVDRVLDLQRVAQDRLRAVPPEATLNGCAVAEIETPEGFIHLLDPARILLRQEAATLAALRDSAEARLAEWSGPPA</sequence>
<gene>
    <name evidence="2" type="ORF">HMPREF0731_0301</name>
</gene>
<dbReference type="Proteomes" id="UP000005324">
    <property type="component" value="Unassembled WGS sequence"/>
</dbReference>
<keyword evidence="3" id="KW-1185">Reference proteome</keyword>
<evidence type="ECO:0000259" key="1">
    <source>
        <dbReference type="PROSITE" id="PS50851"/>
    </source>
</evidence>
<comment type="caution">
    <text evidence="2">The sequence shown here is derived from an EMBL/GenBank/DDBJ whole genome shotgun (WGS) entry which is preliminary data.</text>
</comment>